<evidence type="ECO:0000256" key="1">
    <source>
        <dbReference type="SAM" id="Phobius"/>
    </source>
</evidence>
<dbReference type="Proteomes" id="UP001597418">
    <property type="component" value="Unassembled WGS sequence"/>
</dbReference>
<reference evidence="3" key="1">
    <citation type="journal article" date="2019" name="Int. J. Syst. Evol. Microbiol.">
        <title>The Global Catalogue of Microorganisms (GCM) 10K type strain sequencing project: providing services to taxonomists for standard genome sequencing and annotation.</title>
        <authorList>
            <consortium name="The Broad Institute Genomics Platform"/>
            <consortium name="The Broad Institute Genome Sequencing Center for Infectious Disease"/>
            <person name="Wu L."/>
            <person name="Ma J."/>
        </authorList>
    </citation>
    <scope>NUCLEOTIDE SEQUENCE [LARGE SCALE GENOMIC DNA]</scope>
    <source>
        <strain evidence="3">KCTC 42247</strain>
    </source>
</reference>
<proteinExistence type="predicted"/>
<feature type="transmembrane region" description="Helical" evidence="1">
    <location>
        <begin position="21"/>
        <end position="38"/>
    </location>
</feature>
<keyword evidence="1" id="KW-1133">Transmembrane helix</keyword>
<dbReference type="RefSeq" id="WP_066750983.1">
    <property type="nucleotide sequence ID" value="NZ_JBHUMB010000014.1"/>
</dbReference>
<dbReference type="EMBL" id="JBHUMB010000014">
    <property type="protein sequence ID" value="MFD2744120.1"/>
    <property type="molecule type" value="Genomic_DNA"/>
</dbReference>
<sequence length="153" mass="17266">MNLKHFIKEGNTYNMKPQYGSNLLLVVGLFAVAFLGYWLDILVLTWMMAIFGVLSILAISQKKFFIDMNNREIQAKVGLAKPEAVIAIDSIRNFELYTVSNNLVKTNTMLNVYYLDKNGKEQSILVAQGFTTSAMQSIINEIEDILDNDSTKS</sequence>
<name>A0ABW5UFP6_9SPHI</name>
<organism evidence="2 3">
    <name type="scientific">Sphingobacterium populi</name>
    <dbReference type="NCBI Taxonomy" id="1812824"/>
    <lineage>
        <taxon>Bacteria</taxon>
        <taxon>Pseudomonadati</taxon>
        <taxon>Bacteroidota</taxon>
        <taxon>Sphingobacteriia</taxon>
        <taxon>Sphingobacteriales</taxon>
        <taxon>Sphingobacteriaceae</taxon>
        <taxon>Sphingobacterium</taxon>
    </lineage>
</organism>
<accession>A0ABW5UFP6</accession>
<evidence type="ECO:0000313" key="3">
    <source>
        <dbReference type="Proteomes" id="UP001597418"/>
    </source>
</evidence>
<evidence type="ECO:0000313" key="2">
    <source>
        <dbReference type="EMBL" id="MFD2744120.1"/>
    </source>
</evidence>
<comment type="caution">
    <text evidence="2">The sequence shown here is derived from an EMBL/GenBank/DDBJ whole genome shotgun (WGS) entry which is preliminary data.</text>
</comment>
<protein>
    <submittedName>
        <fullName evidence="2">Uncharacterized protein</fullName>
    </submittedName>
</protein>
<feature type="transmembrane region" description="Helical" evidence="1">
    <location>
        <begin position="44"/>
        <end position="61"/>
    </location>
</feature>
<keyword evidence="3" id="KW-1185">Reference proteome</keyword>
<gene>
    <name evidence="2" type="ORF">ACFSQ6_12035</name>
</gene>
<keyword evidence="1" id="KW-0472">Membrane</keyword>
<keyword evidence="1" id="KW-0812">Transmembrane</keyword>